<dbReference type="GeneID" id="66101910"/>
<dbReference type="Pfam" id="PF17667">
    <property type="entry name" value="Pkinase_fungal"/>
    <property type="match status" value="1"/>
</dbReference>
<evidence type="ECO:0000259" key="1">
    <source>
        <dbReference type="Pfam" id="PF17667"/>
    </source>
</evidence>
<dbReference type="EMBL" id="MU250572">
    <property type="protein sequence ID" value="KAG7440414.1"/>
    <property type="molecule type" value="Genomic_DNA"/>
</dbReference>
<keyword evidence="3" id="KW-1185">Reference proteome</keyword>
<proteinExistence type="predicted"/>
<protein>
    <recommendedName>
        <fullName evidence="1">Fungal-type protein kinase domain-containing protein</fullName>
    </recommendedName>
</protein>
<evidence type="ECO:0000313" key="3">
    <source>
        <dbReference type="Proteomes" id="UP000812287"/>
    </source>
</evidence>
<sequence>MPVELFLDDLMGSSDGPFTLRSPGHLHDSFQSIQSPAKYDNEREYAEAVVNVIQLVMPDLMPLFKLVLGKEYKDADLTTRTVTDAFMYPSDVDTRSHRTQWSKTELCPDEWVSQTDSSKDCRGQLAGYVATTLNVQHRKYLFSLNLDPDGIRFFRWERTYTIVSRAFNLSTEEGKYLVGFLYRFSTLTPIHLSSVSVSTSVRWRTLTVEVGHPLKKFKSSKQLTRVVYEAFLAHEGAFTLREILHCDVSGRIILIVYDKKAPEDVRSWLNDWDKAIRMDDLDKPARQVERTGTWQFMSIALLRERDKKHEQ</sequence>
<dbReference type="OrthoDB" id="5592585at2759"/>
<organism evidence="2 3">
    <name type="scientific">Guyanagaster necrorhizus</name>
    <dbReference type="NCBI Taxonomy" id="856835"/>
    <lineage>
        <taxon>Eukaryota</taxon>
        <taxon>Fungi</taxon>
        <taxon>Dikarya</taxon>
        <taxon>Basidiomycota</taxon>
        <taxon>Agaricomycotina</taxon>
        <taxon>Agaricomycetes</taxon>
        <taxon>Agaricomycetidae</taxon>
        <taxon>Agaricales</taxon>
        <taxon>Marasmiineae</taxon>
        <taxon>Physalacriaceae</taxon>
        <taxon>Guyanagaster</taxon>
    </lineage>
</organism>
<gene>
    <name evidence="2" type="ORF">BT62DRAFT_1080911</name>
</gene>
<feature type="domain" description="Fungal-type protein kinase" evidence="1">
    <location>
        <begin position="201"/>
        <end position="310"/>
    </location>
</feature>
<evidence type="ECO:0000313" key="2">
    <source>
        <dbReference type="EMBL" id="KAG7440414.1"/>
    </source>
</evidence>
<dbReference type="PANTHER" id="PTHR38248:SF2">
    <property type="entry name" value="FUNK1 11"/>
    <property type="match status" value="1"/>
</dbReference>
<dbReference type="RefSeq" id="XP_043033914.1">
    <property type="nucleotide sequence ID" value="XM_043179616.1"/>
</dbReference>
<dbReference type="InterPro" id="IPR040976">
    <property type="entry name" value="Pkinase_fungal"/>
</dbReference>
<dbReference type="Proteomes" id="UP000812287">
    <property type="component" value="Unassembled WGS sequence"/>
</dbReference>
<name>A0A9P7VI80_9AGAR</name>
<comment type="caution">
    <text evidence="2">The sequence shown here is derived from an EMBL/GenBank/DDBJ whole genome shotgun (WGS) entry which is preliminary data.</text>
</comment>
<dbReference type="AlphaFoldDB" id="A0A9P7VI80"/>
<dbReference type="PANTHER" id="PTHR38248">
    <property type="entry name" value="FUNK1 6"/>
    <property type="match status" value="1"/>
</dbReference>
<reference evidence="2" key="1">
    <citation type="submission" date="2020-11" db="EMBL/GenBank/DDBJ databases">
        <title>Adaptations for nitrogen fixation in a non-lichenized fungal sporocarp promotes dispersal by wood-feeding termites.</title>
        <authorList>
            <consortium name="DOE Joint Genome Institute"/>
            <person name="Koch R.A."/>
            <person name="Yoon G."/>
            <person name="Arayal U."/>
            <person name="Lail K."/>
            <person name="Amirebrahimi M."/>
            <person name="Labutti K."/>
            <person name="Lipzen A."/>
            <person name="Riley R."/>
            <person name="Barry K."/>
            <person name="Henrissat B."/>
            <person name="Grigoriev I.V."/>
            <person name="Herr J.R."/>
            <person name="Aime M.C."/>
        </authorList>
    </citation>
    <scope>NUCLEOTIDE SEQUENCE</scope>
    <source>
        <strain evidence="2">MCA 3950</strain>
    </source>
</reference>
<accession>A0A9P7VI80</accession>